<evidence type="ECO:0000313" key="2">
    <source>
        <dbReference type="EMBL" id="PLW68807.1"/>
    </source>
</evidence>
<reference evidence="2 3" key="1">
    <citation type="submission" date="2018-01" db="EMBL/GenBank/DDBJ databases">
        <title>The draft genome sequence of Halioglobus lutimaris HF004.</title>
        <authorList>
            <person name="Du Z.-J."/>
            <person name="Shi M.-J."/>
        </authorList>
    </citation>
    <scope>NUCLEOTIDE SEQUENCE [LARGE SCALE GENOMIC DNA]</scope>
    <source>
        <strain evidence="2 3">HF004</strain>
    </source>
</reference>
<proteinExistence type="inferred from homology"/>
<dbReference type="OrthoDB" id="6120729at2"/>
<dbReference type="InterPro" id="IPR036685">
    <property type="entry name" value="YehU-like_sf"/>
</dbReference>
<sequence>MTSYIQVPADRLEPEVLQNLLEDYASRDGTDYGAVELTLDQKTGNLRRQLQNADLCILYDVEAEEWDIVVAEQARALLEG</sequence>
<dbReference type="Proteomes" id="UP000235005">
    <property type="component" value="Unassembled WGS sequence"/>
</dbReference>
<dbReference type="Pfam" id="PF06794">
    <property type="entry name" value="UPF0270"/>
    <property type="match status" value="1"/>
</dbReference>
<gene>
    <name evidence="2" type="ORF">C0039_11080</name>
</gene>
<comment type="caution">
    <text evidence="2">The sequence shown here is derived from an EMBL/GenBank/DDBJ whole genome shotgun (WGS) entry which is preliminary data.</text>
</comment>
<evidence type="ECO:0008006" key="4">
    <source>
        <dbReference type="Google" id="ProtNLM"/>
    </source>
</evidence>
<protein>
    <recommendedName>
        <fullName evidence="4">YheU family protein</fullName>
    </recommendedName>
</protein>
<dbReference type="RefSeq" id="WP_084179870.1">
    <property type="nucleotide sequence ID" value="NZ_PKUS01000011.1"/>
</dbReference>
<evidence type="ECO:0000256" key="1">
    <source>
        <dbReference type="ARBA" id="ARBA00006450"/>
    </source>
</evidence>
<dbReference type="Gene3D" id="1.10.10.610">
    <property type="entry name" value="YehU-like"/>
    <property type="match status" value="1"/>
</dbReference>
<organism evidence="2 3">
    <name type="scientific">Pseudohalioglobus lutimaris</name>
    <dbReference type="NCBI Taxonomy" id="1737061"/>
    <lineage>
        <taxon>Bacteria</taxon>
        <taxon>Pseudomonadati</taxon>
        <taxon>Pseudomonadota</taxon>
        <taxon>Gammaproteobacteria</taxon>
        <taxon>Cellvibrionales</taxon>
        <taxon>Halieaceae</taxon>
        <taxon>Pseudohalioglobus</taxon>
    </lineage>
</organism>
<dbReference type="EMBL" id="PKUS01000011">
    <property type="protein sequence ID" value="PLW68807.1"/>
    <property type="molecule type" value="Genomic_DNA"/>
</dbReference>
<comment type="similarity">
    <text evidence="1">Belongs to the UPF0270 family.</text>
</comment>
<accession>A0A2N5X2T5</accession>
<evidence type="ECO:0000313" key="3">
    <source>
        <dbReference type="Proteomes" id="UP000235005"/>
    </source>
</evidence>
<dbReference type="InterPro" id="IPR010648">
    <property type="entry name" value="UPF0270"/>
</dbReference>
<name>A0A2N5X2T5_9GAMM</name>
<keyword evidence="3" id="KW-1185">Reference proteome</keyword>
<dbReference type="AlphaFoldDB" id="A0A2N5X2T5"/>
<dbReference type="SUPFAM" id="SSF118001">
    <property type="entry name" value="YehU-like"/>
    <property type="match status" value="1"/>
</dbReference>